<dbReference type="Proteomes" id="UP000292187">
    <property type="component" value="Unassembled WGS sequence"/>
</dbReference>
<evidence type="ECO:0000313" key="2">
    <source>
        <dbReference type="Proteomes" id="UP000292187"/>
    </source>
</evidence>
<proteinExistence type="predicted"/>
<dbReference type="AlphaFoldDB" id="A0A7Z7YPB8"/>
<organism evidence="1 2">
    <name type="scientific">Escherichia albertii</name>
    <dbReference type="NCBI Taxonomy" id="208962"/>
    <lineage>
        <taxon>Bacteria</taxon>
        <taxon>Pseudomonadati</taxon>
        <taxon>Pseudomonadota</taxon>
        <taxon>Gammaproteobacteria</taxon>
        <taxon>Enterobacterales</taxon>
        <taxon>Enterobacteriaceae</taxon>
        <taxon>Escherichia</taxon>
    </lineage>
</organism>
<dbReference type="EMBL" id="SIZV01000005">
    <property type="protein sequence ID" value="TBR55246.1"/>
    <property type="molecule type" value="Genomic_DNA"/>
</dbReference>
<dbReference type="RefSeq" id="WP_131108920.1">
    <property type="nucleotide sequence ID" value="NZ_SIZV01000005.1"/>
</dbReference>
<evidence type="ECO:0000313" key="1">
    <source>
        <dbReference type="EMBL" id="TBR55246.1"/>
    </source>
</evidence>
<gene>
    <name evidence="1" type="ORF">EYS06_05880</name>
</gene>
<comment type="caution">
    <text evidence="1">The sequence shown here is derived from an EMBL/GenBank/DDBJ whole genome shotgun (WGS) entry which is preliminary data.</text>
</comment>
<reference evidence="1 2" key="1">
    <citation type="submission" date="2019-02" db="EMBL/GenBank/DDBJ databases">
        <title>Draft genome sequence of Escherichia albertii strain Mex-12/320a, isolated from an infant with diarrhea, harboring virulence genes associated with diarrheagenic strains of enteropathogenic E. coli.</title>
        <authorList>
            <person name="Maldonado-Puga S."/>
            <person name="Meza-Segura M."/>
            <person name="Zaidi M.B."/>
            <person name="Estrada-Garcia T."/>
        </authorList>
    </citation>
    <scope>NUCLEOTIDE SEQUENCE [LARGE SCALE GENOMIC DNA]</scope>
    <source>
        <strain evidence="1 2">Mex-12/320a</strain>
    </source>
</reference>
<name>A0A7Z7YPB8_ESCAL</name>
<protein>
    <submittedName>
        <fullName evidence="1">Uncharacterized protein</fullName>
    </submittedName>
</protein>
<accession>A0A7Z7YPB8</accession>
<sequence>MPSEGSNIITAVILVLILIAARQAKLRADDITNKGEDNGINKPESDLINKFTIKEGEVLKSRNSNLNIVRKVALLFMLLISTSSFAKNPCAELKGALPAAQVIPFKKNIARQLSSEMSTVVDVNKLQILNYFELDKWSLVYVFTGVSDEAILIYKDNIINTDYVTLFSGGVSIEDDMNQWIHQQTPDIPDRLAQCFIWFATYRTDSE</sequence>